<sequence length="101" mass="10809">MIVAVIAASLATSAALVPRKSTGAAPCHAVPSLCIASGEEKARPLAESQRPSSDTKMSAYRFDARPCRVIGNMGCPKQARLKLFRLGEPLRETLLRSFGPR</sequence>
<dbReference type="PATRIC" id="fig|1329909.3.peg.1492"/>
<reference evidence="1 2" key="1">
    <citation type="journal article" date="2013" name="Genome Announc.">
        <title>Draft Genome Sequence of Sphingobium quisquiliarum Strain P25T, a Novel Hexachlorocyclohexane (HCH)-Degrading Bacterium Isolated from an HCH Dumpsite.</title>
        <authorList>
            <person name="Kumar Singh A."/>
            <person name="Sangwan N."/>
            <person name="Sharma A."/>
            <person name="Gupta V."/>
            <person name="Khurana J.P."/>
            <person name="Lal R."/>
        </authorList>
    </citation>
    <scope>NUCLEOTIDE SEQUENCE [LARGE SCALE GENOMIC DNA]</scope>
    <source>
        <strain evidence="1 2">P25</strain>
    </source>
</reference>
<dbReference type="AlphaFoldDB" id="T0H690"/>
<dbReference type="RefSeq" id="WP_021237824.1">
    <property type="nucleotide sequence ID" value="NZ_ATHO01000068.1"/>
</dbReference>
<evidence type="ECO:0000313" key="1">
    <source>
        <dbReference type="EMBL" id="EQB08522.1"/>
    </source>
</evidence>
<name>T0H690_9SPHN</name>
<comment type="caution">
    <text evidence="1">The sequence shown here is derived from an EMBL/GenBank/DDBJ whole genome shotgun (WGS) entry which is preliminary data.</text>
</comment>
<evidence type="ECO:0000313" key="2">
    <source>
        <dbReference type="Proteomes" id="UP000015525"/>
    </source>
</evidence>
<accession>T0H690</accession>
<keyword evidence="2" id="KW-1185">Reference proteome</keyword>
<dbReference type="Proteomes" id="UP000015525">
    <property type="component" value="Unassembled WGS sequence"/>
</dbReference>
<gene>
    <name evidence="1" type="ORF">L288_07715</name>
</gene>
<protein>
    <submittedName>
        <fullName evidence="1">Uncharacterized protein</fullName>
    </submittedName>
</protein>
<proteinExistence type="predicted"/>
<dbReference type="EMBL" id="ATHO01000068">
    <property type="protein sequence ID" value="EQB08522.1"/>
    <property type="molecule type" value="Genomic_DNA"/>
</dbReference>
<organism evidence="1 2">
    <name type="scientific">Sphingobium quisquiliarum P25</name>
    <dbReference type="NCBI Taxonomy" id="1329909"/>
    <lineage>
        <taxon>Bacteria</taxon>
        <taxon>Pseudomonadati</taxon>
        <taxon>Pseudomonadota</taxon>
        <taxon>Alphaproteobacteria</taxon>
        <taxon>Sphingomonadales</taxon>
        <taxon>Sphingomonadaceae</taxon>
        <taxon>Sphingobium</taxon>
    </lineage>
</organism>